<evidence type="ECO:0000256" key="3">
    <source>
        <dbReference type="ARBA" id="ARBA00022729"/>
    </source>
</evidence>
<keyword evidence="3" id="KW-0732">Signal</keyword>
<dbReference type="PANTHER" id="PTHR30290">
    <property type="entry name" value="PERIPLASMIC BINDING COMPONENT OF ABC TRANSPORTER"/>
    <property type="match status" value="1"/>
</dbReference>
<keyword evidence="2" id="KW-0813">Transport</keyword>
<keyword evidence="6" id="KW-1185">Reference proteome</keyword>
<dbReference type="SUPFAM" id="SSF53850">
    <property type="entry name" value="Periplasmic binding protein-like II"/>
    <property type="match status" value="1"/>
</dbReference>
<dbReference type="Gene3D" id="3.40.190.10">
    <property type="entry name" value="Periplasmic binding protein-like II"/>
    <property type="match status" value="1"/>
</dbReference>
<name>A0ABV6MAY6_9ACTN</name>
<dbReference type="EMBL" id="JBHLUH010000060">
    <property type="protein sequence ID" value="MFC0531573.1"/>
    <property type="molecule type" value="Genomic_DNA"/>
</dbReference>
<gene>
    <name evidence="5" type="ORF">ACFFIA_28395</name>
</gene>
<dbReference type="RefSeq" id="WP_377256211.1">
    <property type="nucleotide sequence ID" value="NZ_JBHLUH010000060.1"/>
</dbReference>
<protein>
    <submittedName>
        <fullName evidence="5">ABC transporter substrate-binding protein</fullName>
    </submittedName>
</protein>
<reference evidence="5 6" key="1">
    <citation type="submission" date="2024-09" db="EMBL/GenBank/DDBJ databases">
        <authorList>
            <person name="Sun Q."/>
            <person name="Mori K."/>
        </authorList>
    </citation>
    <scope>NUCLEOTIDE SEQUENCE [LARGE SCALE GENOMIC DNA]</scope>
    <source>
        <strain evidence="5 6">TBRC 3947</strain>
    </source>
</reference>
<proteinExistence type="inferred from homology"/>
<accession>A0ABV6MAY6</accession>
<evidence type="ECO:0000256" key="1">
    <source>
        <dbReference type="ARBA" id="ARBA00005695"/>
    </source>
</evidence>
<dbReference type="InterPro" id="IPR030678">
    <property type="entry name" value="Peptide/Ni-bd"/>
</dbReference>
<comment type="similarity">
    <text evidence="1">Belongs to the bacterial solute-binding protein 5 family.</text>
</comment>
<dbReference type="Gene3D" id="3.10.105.10">
    <property type="entry name" value="Dipeptide-binding Protein, Domain 3"/>
    <property type="match status" value="1"/>
</dbReference>
<dbReference type="Gene3D" id="3.90.76.10">
    <property type="entry name" value="Dipeptide-binding Protein, Domain 1"/>
    <property type="match status" value="1"/>
</dbReference>
<dbReference type="PANTHER" id="PTHR30290:SF9">
    <property type="entry name" value="OLIGOPEPTIDE-BINDING PROTEIN APPA"/>
    <property type="match status" value="1"/>
</dbReference>
<dbReference type="PIRSF" id="PIRSF002741">
    <property type="entry name" value="MppA"/>
    <property type="match status" value="1"/>
</dbReference>
<dbReference type="CDD" id="cd00995">
    <property type="entry name" value="PBP2_NikA_DppA_OppA_like"/>
    <property type="match status" value="1"/>
</dbReference>
<evidence type="ECO:0000259" key="4">
    <source>
        <dbReference type="Pfam" id="PF00496"/>
    </source>
</evidence>
<evidence type="ECO:0000313" key="6">
    <source>
        <dbReference type="Proteomes" id="UP001589867"/>
    </source>
</evidence>
<evidence type="ECO:0000313" key="5">
    <source>
        <dbReference type="EMBL" id="MFC0531573.1"/>
    </source>
</evidence>
<dbReference type="Proteomes" id="UP001589867">
    <property type="component" value="Unassembled WGS sequence"/>
</dbReference>
<dbReference type="Pfam" id="PF00496">
    <property type="entry name" value="SBP_bac_5"/>
    <property type="match status" value="1"/>
</dbReference>
<organism evidence="5 6">
    <name type="scientific">Phytohabitans kaempferiae</name>
    <dbReference type="NCBI Taxonomy" id="1620943"/>
    <lineage>
        <taxon>Bacteria</taxon>
        <taxon>Bacillati</taxon>
        <taxon>Actinomycetota</taxon>
        <taxon>Actinomycetes</taxon>
        <taxon>Micromonosporales</taxon>
        <taxon>Micromonosporaceae</taxon>
    </lineage>
</organism>
<dbReference type="InterPro" id="IPR039424">
    <property type="entry name" value="SBP_5"/>
</dbReference>
<evidence type="ECO:0000256" key="2">
    <source>
        <dbReference type="ARBA" id="ARBA00022448"/>
    </source>
</evidence>
<sequence length="552" mass="58019">MQDSVPDIRNPSARWGTMTTRGGRILPGLVGVGVIAALALATTACAASGGANKSKSVSMLTTVLPPVLDPRQSSSLASGSLLIALEPLLRYHDGKFEPLLASVVETPDPTTYVLTIRDGVTFWDGSPFTAEDAAFSISLHVGADSESVNAALFTQVKSVEVTGDDKATVSLSAPDPQFTAALAQIGMVSKAFYDKNGTRVGTRDVLNLGTGPYKFAAFSPTREVTLEANDGYWGEGKPALENVKLGVISDDAARMNALQSAEYDGMLNVPLPQVASIGGLPNMRIADSADLSVYKFNLNVETKPWNDIHLRRAFQMALNRGAIVQGALGGNAELAPTVVPESVMDALAGEEATRAAYTKLGNDIVFDLDAARNEIAQSSSPAGVSAEVLVTGSDPTLGLIVQTAAQDLAKIGIKLQVREVDDQTYYSAVYFGRETDGVSIDMFSGSTPDASNLPMYVINGANTAIAGGSGTNISDYVNPAVDARLNDSQKLAVDDPRRGALLLEALTLAQADVPYVPIAFPKVFVAARNGLDAASAGTFWWMSRWPDALVAA</sequence>
<comment type="caution">
    <text evidence="5">The sequence shown here is derived from an EMBL/GenBank/DDBJ whole genome shotgun (WGS) entry which is preliminary data.</text>
</comment>
<dbReference type="InterPro" id="IPR000914">
    <property type="entry name" value="SBP_5_dom"/>
</dbReference>
<feature type="domain" description="Solute-binding protein family 5" evidence="4">
    <location>
        <begin position="96"/>
        <end position="456"/>
    </location>
</feature>